<dbReference type="AlphaFoldDB" id="A0A1I5J110"/>
<dbReference type="STRING" id="1993.SAMN04489713_108229"/>
<dbReference type="EMBL" id="FOVH01000008">
    <property type="protein sequence ID" value="SFO66505.1"/>
    <property type="molecule type" value="Genomic_DNA"/>
</dbReference>
<protein>
    <submittedName>
        <fullName evidence="3">Uncharacterized protein</fullName>
    </submittedName>
</protein>
<dbReference type="eggNOG" id="ENOG50335GQ">
    <property type="taxonomic scope" value="Bacteria"/>
</dbReference>
<evidence type="ECO:0000256" key="1">
    <source>
        <dbReference type="SAM" id="MobiDB-lite"/>
    </source>
</evidence>
<feature type="region of interest" description="Disordered" evidence="1">
    <location>
        <begin position="125"/>
        <end position="155"/>
    </location>
</feature>
<feature type="signal peptide" evidence="2">
    <location>
        <begin position="1"/>
        <end position="21"/>
    </location>
</feature>
<name>A0A1I5J110_9ACTN</name>
<proteinExistence type="predicted"/>
<dbReference type="PROSITE" id="PS51257">
    <property type="entry name" value="PROKAR_LIPOPROTEIN"/>
    <property type="match status" value="1"/>
</dbReference>
<dbReference type="RefSeq" id="WP_021598971.1">
    <property type="nucleotide sequence ID" value="NZ_FOVH01000008.1"/>
</dbReference>
<evidence type="ECO:0000313" key="4">
    <source>
        <dbReference type="Proteomes" id="UP000183413"/>
    </source>
</evidence>
<keyword evidence="4" id="KW-1185">Reference proteome</keyword>
<organism evidence="3 4">
    <name type="scientific">Actinomadura madurae</name>
    <dbReference type="NCBI Taxonomy" id="1993"/>
    <lineage>
        <taxon>Bacteria</taxon>
        <taxon>Bacillati</taxon>
        <taxon>Actinomycetota</taxon>
        <taxon>Actinomycetes</taxon>
        <taxon>Streptosporangiales</taxon>
        <taxon>Thermomonosporaceae</taxon>
        <taxon>Actinomadura</taxon>
    </lineage>
</organism>
<reference evidence="3 4" key="1">
    <citation type="submission" date="2016-10" db="EMBL/GenBank/DDBJ databases">
        <authorList>
            <person name="de Groot N.N."/>
        </authorList>
    </citation>
    <scope>NUCLEOTIDE SEQUENCE [LARGE SCALE GENOMIC DNA]</scope>
    <source>
        <strain evidence="3 4">DSM 43067</strain>
    </source>
</reference>
<accession>A0A1I5J110</accession>
<evidence type="ECO:0000256" key="2">
    <source>
        <dbReference type="SAM" id="SignalP"/>
    </source>
</evidence>
<keyword evidence="2" id="KW-0732">Signal</keyword>
<dbReference type="OrthoDB" id="7949713at2"/>
<dbReference type="InParanoid" id="A0A1I5J110"/>
<sequence>MRKRVLAILPLALALTLTGCGGDDGGSQVASAGGAKKGAAGGEQLSKEEMGLKFAQCMRDHGVDMEDPKPGEGVQLKVKGGPEKQEAMKKAMEACRQYSPQANRTGAPDPKAQQRAQEFAECMRENGVKDFPDPDPNEPGIRIQRKKGDDDATFEKAQQACQKILQGGQQK</sequence>
<evidence type="ECO:0000313" key="3">
    <source>
        <dbReference type="EMBL" id="SFO66505.1"/>
    </source>
</evidence>
<gene>
    <name evidence="3" type="ORF">SAMN04489713_108229</name>
</gene>
<dbReference type="Proteomes" id="UP000183413">
    <property type="component" value="Unassembled WGS sequence"/>
</dbReference>
<feature type="chain" id="PRO_5039310266" evidence="2">
    <location>
        <begin position="22"/>
        <end position="171"/>
    </location>
</feature>